<dbReference type="AlphaFoldDB" id="M8A8Z0"/>
<dbReference type="OMA" id="IAMEIVP"/>
<dbReference type="EMBL" id="KD100922">
    <property type="protein sequence ID" value="EMS61100.1"/>
    <property type="molecule type" value="Genomic_DNA"/>
</dbReference>
<organism evidence="1">
    <name type="scientific">Triticum urartu</name>
    <name type="common">Red wild einkorn</name>
    <name type="synonym">Crithodium urartu</name>
    <dbReference type="NCBI Taxonomy" id="4572"/>
    <lineage>
        <taxon>Eukaryota</taxon>
        <taxon>Viridiplantae</taxon>
        <taxon>Streptophyta</taxon>
        <taxon>Embryophyta</taxon>
        <taxon>Tracheophyta</taxon>
        <taxon>Spermatophyta</taxon>
        <taxon>Magnoliopsida</taxon>
        <taxon>Liliopsida</taxon>
        <taxon>Poales</taxon>
        <taxon>Poaceae</taxon>
        <taxon>BOP clade</taxon>
        <taxon>Pooideae</taxon>
        <taxon>Triticodae</taxon>
        <taxon>Triticeae</taxon>
        <taxon>Triticinae</taxon>
        <taxon>Triticum</taxon>
    </lineage>
</organism>
<sequence>MDRKRLCLISWRGRSDEIGENGAVDNEIGGGACEARREVNLGGDARRRSEKGRQEVGDNVGEHGAVQLAHGVELSRYPVRVGSTCSKSEVVERSPSEQAEIAMEIVPGRGSFLVNMGWAFQASHLHGRVPRRPRSNRMLTTLFDFQRICKISNF</sequence>
<accession>M8A8Z0</accession>
<protein>
    <submittedName>
        <fullName evidence="1">Uncharacterized protein</fullName>
    </submittedName>
</protein>
<gene>
    <name evidence="1" type="ORF">TRIUR3_17144</name>
</gene>
<name>M8A8Z0_TRIUA</name>
<evidence type="ECO:0000313" key="1">
    <source>
        <dbReference type="EMBL" id="EMS61100.1"/>
    </source>
</evidence>
<proteinExistence type="predicted"/>
<reference evidence="1" key="1">
    <citation type="journal article" date="2013" name="Nature">
        <title>Draft genome of the wheat A-genome progenitor Triticum urartu.</title>
        <authorList>
            <person name="Ling H.Q."/>
            <person name="Zhao S."/>
            <person name="Liu D."/>
            <person name="Wang J."/>
            <person name="Sun H."/>
            <person name="Zhang C."/>
            <person name="Fan H."/>
            <person name="Li D."/>
            <person name="Dong L."/>
            <person name="Tao Y."/>
            <person name="Gao C."/>
            <person name="Wu H."/>
            <person name="Li Y."/>
            <person name="Cui Y."/>
            <person name="Guo X."/>
            <person name="Zheng S."/>
            <person name="Wang B."/>
            <person name="Yu K."/>
            <person name="Liang Q."/>
            <person name="Yang W."/>
            <person name="Lou X."/>
            <person name="Chen J."/>
            <person name="Feng M."/>
            <person name="Jian J."/>
            <person name="Zhang X."/>
            <person name="Luo G."/>
            <person name="Jiang Y."/>
            <person name="Liu J."/>
            <person name="Wang Z."/>
            <person name="Sha Y."/>
            <person name="Zhang B."/>
            <person name="Wu H."/>
            <person name="Tang D."/>
            <person name="Shen Q."/>
            <person name="Xue P."/>
            <person name="Zou S."/>
            <person name="Wang X."/>
            <person name="Liu X."/>
            <person name="Wang F."/>
            <person name="Yang Y."/>
            <person name="An X."/>
            <person name="Dong Z."/>
            <person name="Zhang K."/>
            <person name="Zhang X."/>
            <person name="Luo M.C."/>
            <person name="Dvorak J."/>
            <person name="Tong Y."/>
            <person name="Wang J."/>
            <person name="Yang H."/>
            <person name="Li Z."/>
            <person name="Wang D."/>
            <person name="Zhang A."/>
            <person name="Wang J."/>
        </authorList>
    </citation>
    <scope>NUCLEOTIDE SEQUENCE</scope>
</reference>